<dbReference type="InterPro" id="IPR050266">
    <property type="entry name" value="AB_hydrolase_sf"/>
</dbReference>
<dbReference type="InterPro" id="IPR029058">
    <property type="entry name" value="AB_hydrolase_fold"/>
</dbReference>
<evidence type="ECO:0000259" key="1">
    <source>
        <dbReference type="Pfam" id="PF00561"/>
    </source>
</evidence>
<accession>A0A498H0E8</accession>
<protein>
    <recommendedName>
        <fullName evidence="1">AB hydrolase-1 domain-containing protein</fullName>
    </recommendedName>
</protein>
<sequence>MKHREYPLPDSTICQTASGPLEYAIVGEGPHILCFHGGPGGFDQSALTFDMFADAGFSLICISRPGYLGTPLATGRTIADQADVAAALLDALGIDRVFVMGASAGGPPTYEFALRHPERTKAIIVIDGVSRKYLMPDQAGRVEQALFLSDPGLKFELMLGDFFPRSIVAEMIKTEGRLSKEELKSRVGHIMSDEKKLDYILKLFHTLYPYSRRKEGTENDLANYSQIDALPVAKITAPALIIHGTADADVDIGDALYAADAIKGAEHFWIEKGTHFCFWASPQAEEAQQAAIDFLKRHQ</sequence>
<dbReference type="RefSeq" id="WP_128694187.1">
    <property type="nucleotide sequence ID" value="NZ_LHQS01000002.1"/>
</dbReference>
<dbReference type="PANTHER" id="PTHR43798">
    <property type="entry name" value="MONOACYLGLYCEROL LIPASE"/>
    <property type="match status" value="1"/>
</dbReference>
<organism evidence="2 3">
    <name type="scientific">Methanoculleus taiwanensis</name>
    <dbReference type="NCBI Taxonomy" id="1550565"/>
    <lineage>
        <taxon>Archaea</taxon>
        <taxon>Methanobacteriati</taxon>
        <taxon>Methanobacteriota</taxon>
        <taxon>Stenosarchaea group</taxon>
        <taxon>Methanomicrobia</taxon>
        <taxon>Methanomicrobiales</taxon>
        <taxon>Methanomicrobiaceae</taxon>
        <taxon>Methanoculleus</taxon>
    </lineage>
</organism>
<dbReference type="SUPFAM" id="SSF53474">
    <property type="entry name" value="alpha/beta-Hydrolases"/>
    <property type="match status" value="1"/>
</dbReference>
<dbReference type="EMBL" id="LHQS01000002">
    <property type="protein sequence ID" value="RXE56399.1"/>
    <property type="molecule type" value="Genomic_DNA"/>
</dbReference>
<dbReference type="PANTHER" id="PTHR43798:SF33">
    <property type="entry name" value="HYDROLASE, PUTATIVE (AFU_ORTHOLOGUE AFUA_2G14860)-RELATED"/>
    <property type="match status" value="1"/>
</dbReference>
<dbReference type="Proteomes" id="UP000290932">
    <property type="component" value="Unassembled WGS sequence"/>
</dbReference>
<dbReference type="Gene3D" id="3.40.50.1820">
    <property type="entry name" value="alpha/beta hydrolase"/>
    <property type="match status" value="1"/>
</dbReference>
<comment type="caution">
    <text evidence="2">The sequence shown here is derived from an EMBL/GenBank/DDBJ whole genome shotgun (WGS) entry which is preliminary data.</text>
</comment>
<evidence type="ECO:0000313" key="3">
    <source>
        <dbReference type="Proteomes" id="UP000290932"/>
    </source>
</evidence>
<gene>
    <name evidence="2" type="ORF">ABH15_09955</name>
</gene>
<keyword evidence="3" id="KW-1185">Reference proteome</keyword>
<dbReference type="GO" id="GO:0016020">
    <property type="term" value="C:membrane"/>
    <property type="evidence" value="ECO:0007669"/>
    <property type="project" value="TreeGrafter"/>
</dbReference>
<dbReference type="Pfam" id="PF00561">
    <property type="entry name" value="Abhydrolase_1"/>
    <property type="match status" value="1"/>
</dbReference>
<dbReference type="OrthoDB" id="9890at2157"/>
<name>A0A498H0E8_9EURY</name>
<evidence type="ECO:0000313" key="2">
    <source>
        <dbReference type="EMBL" id="RXE56399.1"/>
    </source>
</evidence>
<proteinExistence type="predicted"/>
<feature type="domain" description="AB hydrolase-1" evidence="1">
    <location>
        <begin position="30"/>
        <end position="279"/>
    </location>
</feature>
<dbReference type="AlphaFoldDB" id="A0A498H0E8"/>
<reference evidence="2 3" key="1">
    <citation type="journal article" date="2015" name="Int. J. Syst. Evol. Microbiol.">
        <title>Methanoculleus taiwanensis sp. nov., a methanogen isolated from deep marine sediment at the deformation front area near Taiwan.</title>
        <authorList>
            <person name="Weng C.Y."/>
            <person name="Chen S.C."/>
            <person name="Lai M.C."/>
            <person name="Wu S.Y."/>
            <person name="Lin S."/>
            <person name="Yang T.F."/>
            <person name="Chen P.C."/>
        </authorList>
    </citation>
    <scope>NUCLEOTIDE SEQUENCE [LARGE SCALE GENOMIC DNA]</scope>
    <source>
        <strain evidence="2 3">CYW4</strain>
    </source>
</reference>
<dbReference type="InterPro" id="IPR000073">
    <property type="entry name" value="AB_hydrolase_1"/>
</dbReference>